<dbReference type="eggNOG" id="ENOG5032KEP">
    <property type="taxonomic scope" value="Bacteria"/>
</dbReference>
<dbReference type="HOGENOM" id="CLU_167643_0_0_3"/>
<reference evidence="1 2" key="1">
    <citation type="journal article" date="2003" name="Nature">
        <title>The genome of a motile marine Synechococcus.</title>
        <authorList>
            <person name="Palenik B."/>
            <person name="Brahamsha B."/>
            <person name="Larimer F."/>
            <person name="Land M."/>
            <person name="Hauser L."/>
            <person name="Chain P."/>
            <person name="Lamerdin J."/>
            <person name="Regala W."/>
            <person name="Allen E.A."/>
            <person name="McCarren J."/>
            <person name="Paulsen I."/>
            <person name="Dufresne A."/>
            <person name="Partensky F."/>
            <person name="Webb E."/>
            <person name="Waterbury J."/>
        </authorList>
    </citation>
    <scope>NUCLEOTIDE SEQUENCE [LARGE SCALE GENOMIC DNA]</scope>
    <source>
        <strain evidence="1 2">WH8102</strain>
    </source>
</reference>
<evidence type="ECO:0000313" key="1">
    <source>
        <dbReference type="EMBL" id="CAE08923.1"/>
    </source>
</evidence>
<evidence type="ECO:0000313" key="2">
    <source>
        <dbReference type="Proteomes" id="UP000001422"/>
    </source>
</evidence>
<protein>
    <submittedName>
        <fullName evidence="1">Uncharacterized protein</fullName>
    </submittedName>
</protein>
<dbReference type="AlphaFoldDB" id="Q7U3M3"/>
<sequence length="118" mass="13037">MSLTQGRWRHDSLRPLTNAIAIDAPTAKTNTASMPENQVTATYSNQQLPPIQPLPMTNILDHVSSTPVLEVDVWPRSVSRKEWFAITRRIIQDTIADMNLDPAAEAEVIEAFTGAGLL</sequence>
<name>Q7U3M3_PARMW</name>
<keyword evidence="2" id="KW-1185">Reference proteome</keyword>
<accession>Q7U3M3</accession>
<proteinExistence type="predicted"/>
<organism evidence="1 2">
    <name type="scientific">Parasynechococcus marenigrum (strain WH8102)</name>
    <dbReference type="NCBI Taxonomy" id="84588"/>
    <lineage>
        <taxon>Bacteria</taxon>
        <taxon>Bacillati</taxon>
        <taxon>Cyanobacteriota</taxon>
        <taxon>Cyanophyceae</taxon>
        <taxon>Synechococcales</taxon>
        <taxon>Prochlorococcaceae</taxon>
        <taxon>Parasynechococcus</taxon>
        <taxon>Parasynechococcus marenigrum</taxon>
    </lineage>
</organism>
<dbReference type="KEGG" id="syw:SYNW2408"/>
<dbReference type="Proteomes" id="UP000001422">
    <property type="component" value="Chromosome"/>
</dbReference>
<gene>
    <name evidence="1" type="ordered locus">SYNW2408</name>
</gene>
<dbReference type="EMBL" id="BX569695">
    <property type="protein sequence ID" value="CAE08923.1"/>
    <property type="molecule type" value="Genomic_DNA"/>
</dbReference>
<dbReference type="STRING" id="84588.SYNW2408"/>